<dbReference type="GO" id="GO:0031499">
    <property type="term" value="C:TRAMP complex"/>
    <property type="evidence" value="ECO:0007669"/>
    <property type="project" value="TreeGrafter"/>
</dbReference>
<dbReference type="InterPro" id="IPR045862">
    <property type="entry name" value="Trf4-like"/>
</dbReference>
<reference evidence="9" key="1">
    <citation type="submission" date="2011-05" db="EMBL/GenBank/DDBJ databases">
        <title>The genome sequence of Vittaforma corneae strain ATCC 50505.</title>
        <authorList>
            <consortium name="The Broad Institute Genome Sequencing Platform"/>
            <person name="Cuomo C."/>
            <person name="Didier E."/>
            <person name="Bowers L."/>
            <person name="Young S.K."/>
            <person name="Zeng Q."/>
            <person name="Gargeya S."/>
            <person name="Fitzgerald M."/>
            <person name="Haas B."/>
            <person name="Abouelleil A."/>
            <person name="Alvarado L."/>
            <person name="Arachchi H.M."/>
            <person name="Berlin A."/>
            <person name="Chapman S.B."/>
            <person name="Gearin G."/>
            <person name="Goldberg J."/>
            <person name="Griggs A."/>
            <person name="Gujja S."/>
            <person name="Hansen M."/>
            <person name="Heiman D."/>
            <person name="Howarth C."/>
            <person name="Larimer J."/>
            <person name="Lui A."/>
            <person name="MacDonald P.J.P."/>
            <person name="McCowen C."/>
            <person name="Montmayeur A."/>
            <person name="Murphy C."/>
            <person name="Neiman D."/>
            <person name="Pearson M."/>
            <person name="Priest M."/>
            <person name="Roberts A."/>
            <person name="Saif S."/>
            <person name="Shea T."/>
            <person name="Sisk P."/>
            <person name="Stolte C."/>
            <person name="Sykes S."/>
            <person name="Wortman J."/>
            <person name="Nusbaum C."/>
            <person name="Birren B."/>
        </authorList>
    </citation>
    <scope>NUCLEOTIDE SEQUENCE [LARGE SCALE GENOMIC DNA]</scope>
    <source>
        <strain evidence="9">ATCC 50505</strain>
    </source>
</reference>
<dbReference type="AlphaFoldDB" id="L2GJI3"/>
<dbReference type="EMBL" id="JH370151">
    <property type="protein sequence ID" value="ELA41021.1"/>
    <property type="molecule type" value="Genomic_DNA"/>
</dbReference>
<dbReference type="GeneID" id="19882613"/>
<name>L2GJI3_VITCO</name>
<dbReference type="PANTHER" id="PTHR23092:SF15">
    <property type="entry name" value="INACTIVE NON-CANONICAL POLY(A) RNA POLYMERASE PROTEIN TRF4-2-RELATED"/>
    <property type="match status" value="1"/>
</dbReference>
<dbReference type="Proteomes" id="UP000011082">
    <property type="component" value="Unassembled WGS sequence"/>
</dbReference>
<dbReference type="GO" id="GO:0003729">
    <property type="term" value="F:mRNA binding"/>
    <property type="evidence" value="ECO:0007669"/>
    <property type="project" value="TreeGrafter"/>
</dbReference>
<dbReference type="HOGENOM" id="CLU_013572_0_0_1"/>
<dbReference type="GO" id="GO:1990817">
    <property type="term" value="F:poly(A) RNA polymerase activity"/>
    <property type="evidence" value="ECO:0007669"/>
    <property type="project" value="UniProtKB-EC"/>
</dbReference>
<gene>
    <name evidence="8" type="ORF">VICG_01903</name>
</gene>
<dbReference type="GO" id="GO:0005730">
    <property type="term" value="C:nucleolus"/>
    <property type="evidence" value="ECO:0007669"/>
    <property type="project" value="TreeGrafter"/>
</dbReference>
<dbReference type="OMA" id="NAPNMLE"/>
<feature type="domain" description="PAP-associated" evidence="6">
    <location>
        <begin position="256"/>
        <end position="302"/>
    </location>
</feature>
<dbReference type="SUPFAM" id="SSF81631">
    <property type="entry name" value="PAP/OAS1 substrate-binding domain"/>
    <property type="match status" value="1"/>
</dbReference>
<dbReference type="VEuPathDB" id="MicrosporidiaDB:VICG_01903"/>
<protein>
    <recommendedName>
        <fullName evidence="2">polynucleotide adenylyltransferase</fullName>
        <ecNumber evidence="2">2.7.7.19</ecNumber>
    </recommendedName>
</protein>
<dbReference type="OrthoDB" id="273917at2759"/>
<keyword evidence="4" id="KW-0460">Magnesium</keyword>
<keyword evidence="3" id="KW-0479">Metal-binding</keyword>
<dbReference type="Pfam" id="PF22600">
    <property type="entry name" value="MTPAP-like_central"/>
    <property type="match status" value="1"/>
</dbReference>
<dbReference type="InterPro" id="IPR054708">
    <property type="entry name" value="MTPAP-like_central"/>
</dbReference>
<evidence type="ECO:0000256" key="5">
    <source>
        <dbReference type="SAM" id="MobiDB-lite"/>
    </source>
</evidence>
<evidence type="ECO:0000259" key="7">
    <source>
        <dbReference type="Pfam" id="PF22600"/>
    </source>
</evidence>
<comment type="similarity">
    <text evidence="1">Belongs to the DNA polymerase type-B-like family.</text>
</comment>
<dbReference type="InterPro" id="IPR043519">
    <property type="entry name" value="NT_sf"/>
</dbReference>
<organism evidence="8 9">
    <name type="scientific">Vittaforma corneae (strain ATCC 50505)</name>
    <name type="common">Microsporidian parasite</name>
    <name type="synonym">Nosema corneum</name>
    <dbReference type="NCBI Taxonomy" id="993615"/>
    <lineage>
        <taxon>Eukaryota</taxon>
        <taxon>Fungi</taxon>
        <taxon>Fungi incertae sedis</taxon>
        <taxon>Microsporidia</taxon>
        <taxon>Nosematidae</taxon>
        <taxon>Vittaforma</taxon>
    </lineage>
</organism>
<dbReference type="GO" id="GO:0043634">
    <property type="term" value="P:polyadenylation-dependent ncRNA catabolic process"/>
    <property type="evidence" value="ECO:0007669"/>
    <property type="project" value="TreeGrafter"/>
</dbReference>
<feature type="region of interest" description="Disordered" evidence="5">
    <location>
        <begin position="1"/>
        <end position="21"/>
    </location>
</feature>
<dbReference type="RefSeq" id="XP_007605348.1">
    <property type="nucleotide sequence ID" value="XM_007605286.1"/>
</dbReference>
<accession>L2GJI3</accession>
<keyword evidence="9" id="KW-1185">Reference proteome</keyword>
<dbReference type="Gene3D" id="3.30.460.10">
    <property type="entry name" value="Beta Polymerase, domain 2"/>
    <property type="match status" value="1"/>
</dbReference>
<dbReference type="Gene3D" id="1.10.1410.10">
    <property type="match status" value="1"/>
</dbReference>
<dbReference type="GO" id="GO:0031123">
    <property type="term" value="P:RNA 3'-end processing"/>
    <property type="evidence" value="ECO:0007669"/>
    <property type="project" value="TreeGrafter"/>
</dbReference>
<dbReference type="PANTHER" id="PTHR23092">
    <property type="entry name" value="POLY(A) RNA POLYMERASE"/>
    <property type="match status" value="1"/>
</dbReference>
<dbReference type="EC" id="2.7.7.19" evidence="2"/>
<dbReference type="InParanoid" id="L2GJI3"/>
<evidence type="ECO:0000256" key="1">
    <source>
        <dbReference type="ARBA" id="ARBA00008593"/>
    </source>
</evidence>
<evidence type="ECO:0000256" key="3">
    <source>
        <dbReference type="ARBA" id="ARBA00022723"/>
    </source>
</evidence>
<dbReference type="InterPro" id="IPR002058">
    <property type="entry name" value="PAP_assoc"/>
</dbReference>
<sequence>MRGSNAKSTTEKSKSNSVGREKNKRAYRSILINHMLKFRGERAPTLNQKLNEELLLSYNKIKLTDTEIKTRNKVFELFKKVIEDALDCQVESHGSFRTGTMVYGSDIDITVLMNKETIKKPRSLSYDASYKPYSNQILAKIANIIESNNIITGNIIHIKNARVPVLKCVDKIFNCKVDIVIDKYDSIKSANFVIKQLEERPYLKYLATLLKYFLKRRHLSEAIRGGLCSYAQFLLILNFVQLHPLIQNGNIRVEDNLGTIFMDFFQLYGLEFPFERTIISVLETRYKPNRDSQINIEDPCNQGHNVAAGCTALPMIREIFSFSYKIMAAAFAEKVATNKAIGELWLRIDEQELASRNKLNKVKNENKP</sequence>
<proteinExistence type="inferred from homology"/>
<evidence type="ECO:0000313" key="9">
    <source>
        <dbReference type="Proteomes" id="UP000011082"/>
    </source>
</evidence>
<dbReference type="GO" id="GO:0046872">
    <property type="term" value="F:metal ion binding"/>
    <property type="evidence" value="ECO:0007669"/>
    <property type="project" value="UniProtKB-KW"/>
</dbReference>
<evidence type="ECO:0000313" key="8">
    <source>
        <dbReference type="EMBL" id="ELA41021.1"/>
    </source>
</evidence>
<dbReference type="FunCoup" id="L2GJI3">
    <property type="interactions" value="55"/>
</dbReference>
<evidence type="ECO:0000256" key="4">
    <source>
        <dbReference type="ARBA" id="ARBA00022842"/>
    </source>
</evidence>
<dbReference type="Pfam" id="PF03828">
    <property type="entry name" value="PAP_assoc"/>
    <property type="match status" value="1"/>
</dbReference>
<dbReference type="CDD" id="cd05402">
    <property type="entry name" value="NT_PAP_TUTase"/>
    <property type="match status" value="1"/>
</dbReference>
<dbReference type="SUPFAM" id="SSF81301">
    <property type="entry name" value="Nucleotidyltransferase"/>
    <property type="match status" value="1"/>
</dbReference>
<evidence type="ECO:0000259" key="6">
    <source>
        <dbReference type="Pfam" id="PF03828"/>
    </source>
</evidence>
<feature type="domain" description="Poly(A) RNA polymerase mitochondrial-like central palm" evidence="7">
    <location>
        <begin position="50"/>
        <end position="189"/>
    </location>
</feature>
<dbReference type="STRING" id="993615.L2GJI3"/>
<evidence type="ECO:0000256" key="2">
    <source>
        <dbReference type="ARBA" id="ARBA00012388"/>
    </source>
</evidence>
<dbReference type="GO" id="GO:0010605">
    <property type="term" value="P:negative regulation of macromolecule metabolic process"/>
    <property type="evidence" value="ECO:0007669"/>
    <property type="project" value="UniProtKB-ARBA"/>
</dbReference>